<dbReference type="GO" id="GO:0005829">
    <property type="term" value="C:cytosol"/>
    <property type="evidence" value="ECO:0007669"/>
    <property type="project" value="TreeGrafter"/>
</dbReference>
<proteinExistence type="predicted"/>
<gene>
    <name evidence="1" type="ORF">H7C19_13865</name>
</gene>
<dbReference type="GO" id="GO:0006281">
    <property type="term" value="P:DNA repair"/>
    <property type="evidence" value="ECO:0007669"/>
    <property type="project" value="TreeGrafter"/>
</dbReference>
<dbReference type="Gene3D" id="1.10.150.240">
    <property type="entry name" value="Putative phosphatase, domain 2"/>
    <property type="match status" value="1"/>
</dbReference>
<dbReference type="PRINTS" id="PR00413">
    <property type="entry name" value="HADHALOGNASE"/>
</dbReference>
<keyword evidence="2" id="KW-1185">Reference proteome</keyword>
<dbReference type="RefSeq" id="WP_185143238.1">
    <property type="nucleotide sequence ID" value="NZ_JACJVP010000023.1"/>
</dbReference>
<dbReference type="Proteomes" id="UP000547209">
    <property type="component" value="Unassembled WGS sequence"/>
</dbReference>
<protein>
    <submittedName>
        <fullName evidence="1">HAD family hydrolase</fullName>
    </submittedName>
</protein>
<dbReference type="InterPro" id="IPR050155">
    <property type="entry name" value="HAD-like_hydrolase_sf"/>
</dbReference>
<dbReference type="PANTHER" id="PTHR43434">
    <property type="entry name" value="PHOSPHOGLYCOLATE PHOSPHATASE"/>
    <property type="match status" value="1"/>
</dbReference>
<dbReference type="SFLD" id="SFLDG01135">
    <property type="entry name" value="C1.5.6:_HAD__Beta-PGM__Phospha"/>
    <property type="match status" value="1"/>
</dbReference>
<name>A0A7X0RQS8_9BACL</name>
<sequence length="225" mass="24804">MIKAVVFDFDGTIMDTETVAYEAFRSVFREHELELPLALWAQAIGTLNGPFDPYRELETGTGRPVDRKAVDAKFNDYYYGAVHHVPLLPGVIDALEEAKHLGLRVGLATSSYREWIEPHLQRHGLLKYFDAIHTADEVDKVKPDPALYKRALASFGLEGTEAVAVEDSLNGLRAAKGAGLYGIVVPNPMTASMNFAEADLVVPSLDGQKLAMLIAHLEAQAEERR</sequence>
<accession>A0A7X0RQS8</accession>
<dbReference type="NCBIfam" id="TIGR01549">
    <property type="entry name" value="HAD-SF-IA-v1"/>
    <property type="match status" value="1"/>
</dbReference>
<dbReference type="CDD" id="cd16423">
    <property type="entry name" value="HAD_BPGM-like"/>
    <property type="match status" value="1"/>
</dbReference>
<dbReference type="InterPro" id="IPR041492">
    <property type="entry name" value="HAD_2"/>
</dbReference>
<reference evidence="1 2" key="1">
    <citation type="submission" date="2020-08" db="EMBL/GenBank/DDBJ databases">
        <title>Cohnella phylogeny.</title>
        <authorList>
            <person name="Dunlap C."/>
        </authorList>
    </citation>
    <scope>NUCLEOTIDE SEQUENCE [LARGE SCALE GENOMIC DNA]</scope>
    <source>
        <strain evidence="1 2">DSM 28246</strain>
    </source>
</reference>
<dbReference type="InterPro" id="IPR023214">
    <property type="entry name" value="HAD_sf"/>
</dbReference>
<dbReference type="EMBL" id="JACJVP010000023">
    <property type="protein sequence ID" value="MBB6671773.1"/>
    <property type="molecule type" value="Genomic_DNA"/>
</dbReference>
<dbReference type="SUPFAM" id="SSF56784">
    <property type="entry name" value="HAD-like"/>
    <property type="match status" value="1"/>
</dbReference>
<dbReference type="InterPro" id="IPR006439">
    <property type="entry name" value="HAD-SF_hydro_IA"/>
</dbReference>
<dbReference type="Pfam" id="PF13419">
    <property type="entry name" value="HAD_2"/>
    <property type="match status" value="1"/>
</dbReference>
<keyword evidence="1" id="KW-0378">Hydrolase</keyword>
<dbReference type="InterPro" id="IPR023198">
    <property type="entry name" value="PGP-like_dom2"/>
</dbReference>
<dbReference type="Gene3D" id="3.40.50.1000">
    <property type="entry name" value="HAD superfamily/HAD-like"/>
    <property type="match status" value="1"/>
</dbReference>
<organism evidence="1 2">
    <name type="scientific">Cohnella nanjingensis</name>
    <dbReference type="NCBI Taxonomy" id="1387779"/>
    <lineage>
        <taxon>Bacteria</taxon>
        <taxon>Bacillati</taxon>
        <taxon>Bacillota</taxon>
        <taxon>Bacilli</taxon>
        <taxon>Bacillales</taxon>
        <taxon>Paenibacillaceae</taxon>
        <taxon>Cohnella</taxon>
    </lineage>
</organism>
<dbReference type="InterPro" id="IPR036412">
    <property type="entry name" value="HAD-like_sf"/>
</dbReference>
<dbReference type="SFLD" id="SFLDG01129">
    <property type="entry name" value="C1.5:_HAD__Beta-PGM__Phosphata"/>
    <property type="match status" value="1"/>
</dbReference>
<dbReference type="NCBIfam" id="TIGR01509">
    <property type="entry name" value="HAD-SF-IA-v3"/>
    <property type="match status" value="1"/>
</dbReference>
<evidence type="ECO:0000313" key="2">
    <source>
        <dbReference type="Proteomes" id="UP000547209"/>
    </source>
</evidence>
<dbReference type="AlphaFoldDB" id="A0A7X0RQS8"/>
<comment type="caution">
    <text evidence="1">The sequence shown here is derived from an EMBL/GenBank/DDBJ whole genome shotgun (WGS) entry which is preliminary data.</text>
</comment>
<dbReference type="GO" id="GO:0008967">
    <property type="term" value="F:phosphoglycolate phosphatase activity"/>
    <property type="evidence" value="ECO:0007669"/>
    <property type="project" value="TreeGrafter"/>
</dbReference>
<evidence type="ECO:0000313" key="1">
    <source>
        <dbReference type="EMBL" id="MBB6671773.1"/>
    </source>
</evidence>
<dbReference type="PANTHER" id="PTHR43434:SF1">
    <property type="entry name" value="PHOSPHOGLYCOLATE PHOSPHATASE"/>
    <property type="match status" value="1"/>
</dbReference>
<dbReference type="SFLD" id="SFLDS00003">
    <property type="entry name" value="Haloacid_Dehalogenase"/>
    <property type="match status" value="1"/>
</dbReference>